<name>A0A918MYI1_9BURK</name>
<feature type="domain" description="Serine aminopeptidase S33" evidence="1">
    <location>
        <begin position="42"/>
        <end position="222"/>
    </location>
</feature>
<gene>
    <name evidence="2" type="primary">bioH</name>
    <name evidence="2" type="ORF">GCM10011450_11670</name>
</gene>
<organism evidence="2 3">
    <name type="scientific">Advenella faeciporci</name>
    <dbReference type="NCBI Taxonomy" id="797535"/>
    <lineage>
        <taxon>Bacteria</taxon>
        <taxon>Pseudomonadati</taxon>
        <taxon>Pseudomonadota</taxon>
        <taxon>Betaproteobacteria</taxon>
        <taxon>Burkholderiales</taxon>
        <taxon>Alcaligenaceae</taxon>
    </lineage>
</organism>
<dbReference type="SUPFAM" id="SSF53474">
    <property type="entry name" value="alpha/beta-Hydrolases"/>
    <property type="match status" value="1"/>
</dbReference>
<dbReference type="Proteomes" id="UP000608345">
    <property type="component" value="Unassembled WGS sequence"/>
</dbReference>
<dbReference type="RefSeq" id="WP_189384520.1">
    <property type="nucleotide sequence ID" value="NZ_BAABFY010000054.1"/>
</dbReference>
<dbReference type="Gene3D" id="3.40.50.1820">
    <property type="entry name" value="alpha/beta hydrolase"/>
    <property type="match status" value="1"/>
</dbReference>
<protein>
    <submittedName>
        <fullName evidence="2">Alpha/beta hydrolase</fullName>
    </submittedName>
</protein>
<dbReference type="PANTHER" id="PTHR43798">
    <property type="entry name" value="MONOACYLGLYCEROL LIPASE"/>
    <property type="match status" value="1"/>
</dbReference>
<sequence length="234" mass="25838">MTKNVVLLIPGLMNPASIWDEVKAHIDPCIEVRILDVSSQTSITDMADDAWQAIGDLNQEDNIVLCGFSMGSYVALEMLGRPHRTLKAAVLIGSSLNTETEKSAQIRKKSMTAIQQDFTGFLNRLAPFLIAESFSHKTNQLDNMKEKMLSMGQDVALRQNIAIAERTVCRDTLAHNKVPVTLLCGAEDKINPPECSQEISKLFACDSPILIEGVGHMVPLEKPLTIAKQINKFF</sequence>
<dbReference type="InterPro" id="IPR022742">
    <property type="entry name" value="Hydrolase_4"/>
</dbReference>
<evidence type="ECO:0000259" key="1">
    <source>
        <dbReference type="Pfam" id="PF12146"/>
    </source>
</evidence>
<reference evidence="2" key="1">
    <citation type="journal article" date="2014" name="Int. J. Syst. Evol. Microbiol.">
        <title>Complete genome sequence of Corynebacterium casei LMG S-19264T (=DSM 44701T), isolated from a smear-ripened cheese.</title>
        <authorList>
            <consortium name="US DOE Joint Genome Institute (JGI-PGF)"/>
            <person name="Walter F."/>
            <person name="Albersmeier A."/>
            <person name="Kalinowski J."/>
            <person name="Ruckert C."/>
        </authorList>
    </citation>
    <scope>NUCLEOTIDE SEQUENCE</scope>
    <source>
        <strain evidence="2">KCTC 23732</strain>
    </source>
</reference>
<keyword evidence="2" id="KW-0378">Hydrolase</keyword>
<evidence type="ECO:0000313" key="3">
    <source>
        <dbReference type="Proteomes" id="UP000608345"/>
    </source>
</evidence>
<reference evidence="2" key="2">
    <citation type="submission" date="2020-09" db="EMBL/GenBank/DDBJ databases">
        <authorList>
            <person name="Sun Q."/>
            <person name="Kim S."/>
        </authorList>
    </citation>
    <scope>NUCLEOTIDE SEQUENCE</scope>
    <source>
        <strain evidence="2">KCTC 23732</strain>
    </source>
</reference>
<accession>A0A918MYI1</accession>
<keyword evidence="3" id="KW-1185">Reference proteome</keyword>
<dbReference type="InterPro" id="IPR029058">
    <property type="entry name" value="AB_hydrolase_fold"/>
</dbReference>
<evidence type="ECO:0000313" key="2">
    <source>
        <dbReference type="EMBL" id="GGW83371.1"/>
    </source>
</evidence>
<dbReference type="AlphaFoldDB" id="A0A918MYI1"/>
<dbReference type="GO" id="GO:0016787">
    <property type="term" value="F:hydrolase activity"/>
    <property type="evidence" value="ECO:0007669"/>
    <property type="project" value="UniProtKB-KW"/>
</dbReference>
<dbReference type="InterPro" id="IPR050266">
    <property type="entry name" value="AB_hydrolase_sf"/>
</dbReference>
<dbReference type="EMBL" id="BMYS01000006">
    <property type="protein sequence ID" value="GGW83371.1"/>
    <property type="molecule type" value="Genomic_DNA"/>
</dbReference>
<comment type="caution">
    <text evidence="2">The sequence shown here is derived from an EMBL/GenBank/DDBJ whole genome shotgun (WGS) entry which is preliminary data.</text>
</comment>
<proteinExistence type="predicted"/>
<dbReference type="Pfam" id="PF12146">
    <property type="entry name" value="Hydrolase_4"/>
    <property type="match status" value="1"/>
</dbReference>